<evidence type="ECO:0000313" key="2">
    <source>
        <dbReference type="Proteomes" id="UP001596455"/>
    </source>
</evidence>
<dbReference type="NCBIfam" id="TIGR01509">
    <property type="entry name" value="HAD-SF-IA-v3"/>
    <property type="match status" value="1"/>
</dbReference>
<dbReference type="PANTHER" id="PTHR18901">
    <property type="entry name" value="2-DEOXYGLUCOSE-6-PHOSPHATE PHOSPHATASE 2"/>
    <property type="match status" value="1"/>
</dbReference>
<comment type="caution">
    <text evidence="1">The sequence shown here is derived from an EMBL/GenBank/DDBJ whole genome shotgun (WGS) entry which is preliminary data.</text>
</comment>
<dbReference type="InterPro" id="IPR023198">
    <property type="entry name" value="PGP-like_dom2"/>
</dbReference>
<keyword evidence="2" id="KW-1185">Reference proteome</keyword>
<dbReference type="EMBL" id="JBHTCQ010000004">
    <property type="protein sequence ID" value="MFC7406809.1"/>
    <property type="molecule type" value="Genomic_DNA"/>
</dbReference>
<organism evidence="1 2">
    <name type="scientific">Georgenia alba</name>
    <dbReference type="NCBI Taxonomy" id="2233858"/>
    <lineage>
        <taxon>Bacteria</taxon>
        <taxon>Bacillati</taxon>
        <taxon>Actinomycetota</taxon>
        <taxon>Actinomycetes</taxon>
        <taxon>Micrococcales</taxon>
        <taxon>Bogoriellaceae</taxon>
        <taxon>Georgenia</taxon>
    </lineage>
</organism>
<dbReference type="Proteomes" id="UP001596455">
    <property type="component" value="Unassembled WGS sequence"/>
</dbReference>
<dbReference type="PANTHER" id="PTHR18901:SF38">
    <property type="entry name" value="PSEUDOURIDINE-5'-PHOSPHATASE"/>
    <property type="match status" value="1"/>
</dbReference>
<dbReference type="CDD" id="cd07505">
    <property type="entry name" value="HAD_BPGM-like"/>
    <property type="match status" value="1"/>
</dbReference>
<gene>
    <name evidence="1" type="ORF">ACFQQL_16940</name>
</gene>
<dbReference type="SUPFAM" id="SSF56784">
    <property type="entry name" value="HAD-like"/>
    <property type="match status" value="1"/>
</dbReference>
<dbReference type="GO" id="GO:0016787">
    <property type="term" value="F:hydrolase activity"/>
    <property type="evidence" value="ECO:0007669"/>
    <property type="project" value="UniProtKB-KW"/>
</dbReference>
<proteinExistence type="predicted"/>
<dbReference type="InterPro" id="IPR023214">
    <property type="entry name" value="HAD_sf"/>
</dbReference>
<dbReference type="SFLD" id="SFLDS00003">
    <property type="entry name" value="Haloacid_Dehalogenase"/>
    <property type="match status" value="1"/>
</dbReference>
<name>A0ABW2QBH5_9MICO</name>
<dbReference type="Gene3D" id="1.10.150.240">
    <property type="entry name" value="Putative phosphatase, domain 2"/>
    <property type="match status" value="1"/>
</dbReference>
<evidence type="ECO:0000313" key="1">
    <source>
        <dbReference type="EMBL" id="MFC7406809.1"/>
    </source>
</evidence>
<dbReference type="InterPro" id="IPR036412">
    <property type="entry name" value="HAD-like_sf"/>
</dbReference>
<accession>A0ABW2QBH5</accession>
<dbReference type="SFLD" id="SFLDG01129">
    <property type="entry name" value="C1.5:_HAD__Beta-PGM__Phosphata"/>
    <property type="match status" value="1"/>
</dbReference>
<dbReference type="InterPro" id="IPR006439">
    <property type="entry name" value="HAD-SF_hydro_IA"/>
</dbReference>
<dbReference type="RefSeq" id="WP_382396338.1">
    <property type="nucleotide sequence ID" value="NZ_JBHTCQ010000004.1"/>
</dbReference>
<dbReference type="PROSITE" id="PS01228">
    <property type="entry name" value="COF_1"/>
    <property type="match status" value="1"/>
</dbReference>
<reference evidence="2" key="1">
    <citation type="journal article" date="2019" name="Int. J. Syst. Evol. Microbiol.">
        <title>The Global Catalogue of Microorganisms (GCM) 10K type strain sequencing project: providing services to taxonomists for standard genome sequencing and annotation.</title>
        <authorList>
            <consortium name="The Broad Institute Genomics Platform"/>
            <consortium name="The Broad Institute Genome Sequencing Center for Infectious Disease"/>
            <person name="Wu L."/>
            <person name="Ma J."/>
        </authorList>
    </citation>
    <scope>NUCLEOTIDE SEQUENCE [LARGE SCALE GENOMIC DNA]</scope>
    <source>
        <strain evidence="2">JCM 1490</strain>
    </source>
</reference>
<keyword evidence="1" id="KW-0378">Hydrolase</keyword>
<sequence length="233" mass="24022">MNDRTLPEAVLWDMDGTLVSTEPYWMAAEIALAARHGASWSEEQALELVGKDLVAGAAIYQARTGIGGAPEDVAAELQAAVMERAAVSGAPWRPGVLELLARLRDAHVPCAVVTMSWTSFAHAVAGAAPPGTFATVVAGDEVTHGKPHPEPYLTAAERLGVDVTRCVAFEDSLPGVASAMASGARTIAVPLAVDVPAQPGLSRVGSVEDVDLDTLARVVAGEDLDALSHVGTG</sequence>
<dbReference type="Pfam" id="PF00702">
    <property type="entry name" value="Hydrolase"/>
    <property type="match status" value="1"/>
</dbReference>
<dbReference type="Gene3D" id="3.40.50.1000">
    <property type="entry name" value="HAD superfamily/HAD-like"/>
    <property type="match status" value="1"/>
</dbReference>
<protein>
    <submittedName>
        <fullName evidence="1">HAD family hydrolase</fullName>
    </submittedName>
</protein>